<dbReference type="eggNOG" id="COG1381">
    <property type="taxonomic scope" value="Bacteria"/>
</dbReference>
<accession>B0VHW0</accession>
<dbReference type="SUPFAM" id="SSF50249">
    <property type="entry name" value="Nucleic acid-binding proteins"/>
    <property type="match status" value="1"/>
</dbReference>
<reference evidence="9 10" key="1">
    <citation type="journal article" date="2008" name="J. Bacteriol.">
        <title>'Candidatus Cloacamonas acidaminovorans': genome sequence reconstruction provides a first glimpse of a new bacterial division.</title>
        <authorList>
            <person name="Pelletier E."/>
            <person name="Kreimeyer A."/>
            <person name="Bocs S."/>
            <person name="Rouy Z."/>
            <person name="Gyapay G."/>
            <person name="Chouari R."/>
            <person name="Riviere D."/>
            <person name="Ganesan A."/>
            <person name="Daegelen P."/>
            <person name="Sghir A."/>
            <person name="Cohen G.N."/>
            <person name="Medigue C."/>
            <person name="Weissenbach J."/>
            <person name="Le Paslier D."/>
        </authorList>
    </citation>
    <scope>NUCLEOTIDE SEQUENCE [LARGE SCALE GENOMIC DNA]</scope>
    <source>
        <strain evidence="10">Evry</strain>
    </source>
</reference>
<evidence type="ECO:0000256" key="1">
    <source>
        <dbReference type="ARBA" id="ARBA00007452"/>
    </source>
</evidence>
<dbReference type="SUPFAM" id="SSF57863">
    <property type="entry name" value="ArfGap/RecO-like zinc finger"/>
    <property type="match status" value="1"/>
</dbReference>
<evidence type="ECO:0000313" key="10">
    <source>
        <dbReference type="Proteomes" id="UP000002019"/>
    </source>
</evidence>
<keyword evidence="3 7" id="KW-0227">DNA damage</keyword>
<dbReference type="NCBIfam" id="TIGR00613">
    <property type="entry name" value="reco"/>
    <property type="match status" value="1"/>
</dbReference>
<dbReference type="InterPro" id="IPR012340">
    <property type="entry name" value="NA-bd_OB-fold"/>
</dbReference>
<comment type="similarity">
    <text evidence="1 7">Belongs to the RecO family.</text>
</comment>
<keyword evidence="4 7" id="KW-0233">DNA recombination</keyword>
<proteinExistence type="inferred from homology"/>
<dbReference type="Gene3D" id="2.40.50.140">
    <property type="entry name" value="Nucleic acid-binding proteins"/>
    <property type="match status" value="1"/>
</dbReference>
<dbReference type="STRING" id="459349.CLOAM1059"/>
<name>B0VHW0_CLOAI</name>
<evidence type="ECO:0000259" key="8">
    <source>
        <dbReference type="Pfam" id="PF11967"/>
    </source>
</evidence>
<dbReference type="OrthoDB" id="9797083at2"/>
<dbReference type="AlphaFoldDB" id="B0VHW0"/>
<dbReference type="EMBL" id="CU466930">
    <property type="protein sequence ID" value="CAO80931.1"/>
    <property type="molecule type" value="Genomic_DNA"/>
</dbReference>
<comment type="function">
    <text evidence="7">Involved in DNA repair and RecF pathway recombination.</text>
</comment>
<evidence type="ECO:0000256" key="5">
    <source>
        <dbReference type="ARBA" id="ARBA00023204"/>
    </source>
</evidence>
<feature type="domain" description="DNA replication/recombination mediator RecO N-terminal" evidence="8">
    <location>
        <begin position="4"/>
        <end position="78"/>
    </location>
</feature>
<evidence type="ECO:0000256" key="2">
    <source>
        <dbReference type="ARBA" id="ARBA00021310"/>
    </source>
</evidence>
<dbReference type="RefSeq" id="WP_015424789.1">
    <property type="nucleotide sequence ID" value="NC_020449.1"/>
</dbReference>
<evidence type="ECO:0000256" key="7">
    <source>
        <dbReference type="HAMAP-Rule" id="MF_00201"/>
    </source>
</evidence>
<dbReference type="Pfam" id="PF11967">
    <property type="entry name" value="RecO_N"/>
    <property type="match status" value="1"/>
</dbReference>
<dbReference type="InterPro" id="IPR003717">
    <property type="entry name" value="RecO"/>
</dbReference>
<dbReference type="HOGENOM" id="CLU_066632_3_0_0"/>
<evidence type="ECO:0000256" key="6">
    <source>
        <dbReference type="ARBA" id="ARBA00033409"/>
    </source>
</evidence>
<dbReference type="GO" id="GO:0006310">
    <property type="term" value="P:DNA recombination"/>
    <property type="evidence" value="ECO:0007669"/>
    <property type="project" value="UniProtKB-UniRule"/>
</dbReference>
<dbReference type="GO" id="GO:0043590">
    <property type="term" value="C:bacterial nucleoid"/>
    <property type="evidence" value="ECO:0007669"/>
    <property type="project" value="TreeGrafter"/>
</dbReference>
<dbReference type="Pfam" id="PF02565">
    <property type="entry name" value="RecO_C"/>
    <property type="match status" value="1"/>
</dbReference>
<gene>
    <name evidence="7" type="primary">recO</name>
    <name evidence="9" type="ordered locus">CLOAM1059</name>
</gene>
<evidence type="ECO:0000313" key="9">
    <source>
        <dbReference type="EMBL" id="CAO80931.1"/>
    </source>
</evidence>
<dbReference type="Proteomes" id="UP000002019">
    <property type="component" value="Chromosome"/>
</dbReference>
<keyword evidence="10" id="KW-1185">Reference proteome</keyword>
<dbReference type="GO" id="GO:0006302">
    <property type="term" value="P:double-strand break repair"/>
    <property type="evidence" value="ECO:0007669"/>
    <property type="project" value="TreeGrafter"/>
</dbReference>
<protein>
    <recommendedName>
        <fullName evidence="2 7">DNA repair protein RecO</fullName>
    </recommendedName>
    <alternativeName>
        <fullName evidence="6 7">Recombination protein O</fullName>
    </alternativeName>
</protein>
<keyword evidence="5 7" id="KW-0234">DNA repair</keyword>
<sequence length="251" mass="28622">MKNKLLAILIKQSQYSESSLILQYFTRQQGMISVIAKGIRKKNEKQQLLPLCEYELIAYEPKEQGLWLFSEANITRNFSAYPSSSTWAAAETGLELISHLIISQEDIATIYDLTISYLDYLKKVERNAILIFWRFLNRITILSGIGNPLSYCCLCKNPLDVPNAYLKTKGGFVCEKCLPEINPDNALMILSPPARNILTLLPEIANHLEDIIINRAVVNEINTVFELYWEAHHKQALHLKGLSVLAQFYNS</sequence>
<organism evidence="9 10">
    <name type="scientific">Cloacimonas acidaminovorans (strain Evry)</name>
    <dbReference type="NCBI Taxonomy" id="459349"/>
    <lineage>
        <taxon>Bacteria</taxon>
        <taxon>Pseudomonadati</taxon>
        <taxon>Candidatus Cloacimonadota</taxon>
        <taxon>Candidatus Cloacimonadia</taxon>
        <taxon>Candidatus Cloacimonadales</taxon>
        <taxon>Candidatus Cloacimonadaceae</taxon>
        <taxon>Candidatus Cloacimonas</taxon>
    </lineage>
</organism>
<dbReference type="PANTHER" id="PTHR33991:SF1">
    <property type="entry name" value="DNA REPAIR PROTEIN RECO"/>
    <property type="match status" value="1"/>
</dbReference>
<evidence type="ECO:0000256" key="3">
    <source>
        <dbReference type="ARBA" id="ARBA00022763"/>
    </source>
</evidence>
<dbReference type="InterPro" id="IPR037278">
    <property type="entry name" value="ARFGAP/RecO"/>
</dbReference>
<dbReference type="PANTHER" id="PTHR33991">
    <property type="entry name" value="DNA REPAIR PROTEIN RECO"/>
    <property type="match status" value="1"/>
</dbReference>
<dbReference type="Gene3D" id="1.20.1440.120">
    <property type="entry name" value="Recombination protein O, C-terminal domain"/>
    <property type="match status" value="1"/>
</dbReference>
<evidence type="ECO:0000256" key="4">
    <source>
        <dbReference type="ARBA" id="ARBA00023172"/>
    </source>
</evidence>
<dbReference type="HAMAP" id="MF_00201">
    <property type="entry name" value="RecO"/>
    <property type="match status" value="1"/>
</dbReference>
<dbReference type="InterPro" id="IPR042242">
    <property type="entry name" value="RecO_C"/>
</dbReference>
<dbReference type="KEGG" id="caci:CLOAM1059"/>
<dbReference type="InterPro" id="IPR022572">
    <property type="entry name" value="DNA_rep/recomb_RecO_N"/>
</dbReference>